<dbReference type="EMBL" id="CM000850">
    <property type="protein sequence ID" value="KRH03262.1"/>
    <property type="molecule type" value="Genomic_DNA"/>
</dbReference>
<protein>
    <submittedName>
        <fullName evidence="1 2">Uncharacterized protein</fullName>
    </submittedName>
</protein>
<evidence type="ECO:0000313" key="3">
    <source>
        <dbReference type="Proteomes" id="UP000008827"/>
    </source>
</evidence>
<reference evidence="1 2" key="1">
    <citation type="journal article" date="2010" name="Nature">
        <title>Genome sequence of the palaeopolyploid soybean.</title>
        <authorList>
            <person name="Schmutz J."/>
            <person name="Cannon S.B."/>
            <person name="Schlueter J."/>
            <person name="Ma J."/>
            <person name="Mitros T."/>
            <person name="Nelson W."/>
            <person name="Hyten D.L."/>
            <person name="Song Q."/>
            <person name="Thelen J.J."/>
            <person name="Cheng J."/>
            <person name="Xu D."/>
            <person name="Hellsten U."/>
            <person name="May G.D."/>
            <person name="Yu Y."/>
            <person name="Sakurai T."/>
            <person name="Umezawa T."/>
            <person name="Bhattacharyya M.K."/>
            <person name="Sandhu D."/>
            <person name="Valliyodan B."/>
            <person name="Lindquist E."/>
            <person name="Peto M."/>
            <person name="Grant D."/>
            <person name="Shu S."/>
            <person name="Goodstein D."/>
            <person name="Barry K."/>
            <person name="Futrell-Griggs M."/>
            <person name="Abernathy B."/>
            <person name="Du J."/>
            <person name="Tian Z."/>
            <person name="Zhu L."/>
            <person name="Gill N."/>
            <person name="Joshi T."/>
            <person name="Libault M."/>
            <person name="Sethuraman A."/>
            <person name="Zhang X.-C."/>
            <person name="Shinozaki K."/>
            <person name="Nguyen H.T."/>
            <person name="Wing R.A."/>
            <person name="Cregan P."/>
            <person name="Specht J."/>
            <person name="Grimwood J."/>
            <person name="Rokhsar D."/>
            <person name="Stacey G."/>
            <person name="Shoemaker R.C."/>
            <person name="Jackson S.A."/>
        </authorList>
    </citation>
    <scope>NUCLEOTIDE SEQUENCE [LARGE SCALE GENOMIC DNA]</scope>
    <source>
        <strain evidence="2">cv. Williams 82</strain>
        <tissue evidence="1">Callus</tissue>
    </source>
</reference>
<reference evidence="2" key="2">
    <citation type="submission" date="2018-02" db="UniProtKB">
        <authorList>
            <consortium name="EnsemblPlants"/>
        </authorList>
    </citation>
    <scope>IDENTIFICATION</scope>
    <source>
        <strain evidence="2">Williams 82</strain>
    </source>
</reference>
<name>A0A0R0FA82_SOYBN</name>
<dbReference type="InParanoid" id="A0A0R0FA82"/>
<evidence type="ECO:0000313" key="1">
    <source>
        <dbReference type="EMBL" id="KRH03262.1"/>
    </source>
</evidence>
<keyword evidence="3" id="KW-1185">Reference proteome</keyword>
<accession>A0A0R0FA82</accession>
<dbReference type="AlphaFoldDB" id="A0A0R0FA82"/>
<reference evidence="1" key="3">
    <citation type="submission" date="2018-07" db="EMBL/GenBank/DDBJ databases">
        <title>WGS assembly of Glycine max.</title>
        <authorList>
            <person name="Schmutz J."/>
            <person name="Cannon S."/>
            <person name="Schlueter J."/>
            <person name="Ma J."/>
            <person name="Mitros T."/>
            <person name="Nelson W."/>
            <person name="Hyten D."/>
            <person name="Song Q."/>
            <person name="Thelen J."/>
            <person name="Cheng J."/>
            <person name="Xu D."/>
            <person name="Hellsten U."/>
            <person name="May G."/>
            <person name="Yu Y."/>
            <person name="Sakurai T."/>
            <person name="Umezawa T."/>
            <person name="Bhattacharyya M."/>
            <person name="Sandhu D."/>
            <person name="Valliyodan B."/>
            <person name="Lindquist E."/>
            <person name="Peto M."/>
            <person name="Grant D."/>
            <person name="Shu S."/>
            <person name="Goodstein D."/>
            <person name="Barry K."/>
            <person name="Futrell-Griggs M."/>
            <person name="Abernathy B."/>
            <person name="Du J."/>
            <person name="Tian Z."/>
            <person name="Zhu L."/>
            <person name="Gill N."/>
            <person name="Joshi T."/>
            <person name="Libault M."/>
            <person name="Sethuraman A."/>
            <person name="Zhang X."/>
            <person name="Shinozaki K."/>
            <person name="Nguyen H."/>
            <person name="Wing R."/>
            <person name="Cregan P."/>
            <person name="Specht J."/>
            <person name="Grimwood J."/>
            <person name="Rokhsar D."/>
            <person name="Stacey G."/>
            <person name="Shoemaker R."/>
            <person name="Jackson S."/>
        </authorList>
    </citation>
    <scope>NUCLEOTIDE SEQUENCE</scope>
    <source>
        <tissue evidence="1">Callus</tissue>
    </source>
</reference>
<dbReference type="Proteomes" id="UP000008827">
    <property type="component" value="Chromosome 17"/>
</dbReference>
<dbReference type="Gramene" id="KRH03262">
    <property type="protein sequence ID" value="KRH03262"/>
    <property type="gene ID" value="GLYMA_17G087800"/>
</dbReference>
<proteinExistence type="predicted"/>
<dbReference type="EnsemblPlants" id="KRH03262">
    <property type="protein sequence ID" value="KRH03262"/>
    <property type="gene ID" value="GLYMA_17G087800"/>
</dbReference>
<organism evidence="1">
    <name type="scientific">Glycine max</name>
    <name type="common">Soybean</name>
    <name type="synonym">Glycine hispida</name>
    <dbReference type="NCBI Taxonomy" id="3847"/>
    <lineage>
        <taxon>Eukaryota</taxon>
        <taxon>Viridiplantae</taxon>
        <taxon>Streptophyta</taxon>
        <taxon>Embryophyta</taxon>
        <taxon>Tracheophyta</taxon>
        <taxon>Spermatophyta</taxon>
        <taxon>Magnoliopsida</taxon>
        <taxon>eudicotyledons</taxon>
        <taxon>Gunneridae</taxon>
        <taxon>Pentapetalae</taxon>
        <taxon>rosids</taxon>
        <taxon>fabids</taxon>
        <taxon>Fabales</taxon>
        <taxon>Fabaceae</taxon>
        <taxon>Papilionoideae</taxon>
        <taxon>50 kb inversion clade</taxon>
        <taxon>NPAAA clade</taxon>
        <taxon>indigoferoid/millettioid clade</taxon>
        <taxon>Phaseoleae</taxon>
        <taxon>Glycine</taxon>
        <taxon>Glycine subgen. Soja</taxon>
    </lineage>
</organism>
<sequence>MRSECTDYCISYITDGTPKKLDGSAQKTLKRMNVWNMKRQRKNLILRVCRLHSLEAKFRNLSMSMIHFWLK</sequence>
<evidence type="ECO:0000313" key="2">
    <source>
        <dbReference type="EnsemblPlants" id="KRH03262"/>
    </source>
</evidence>
<gene>
    <name evidence="1" type="ORF">GLYMA_17G087800</name>
</gene>